<dbReference type="AlphaFoldDB" id="A0A0E9Q9V2"/>
<organism evidence="1">
    <name type="scientific">Anguilla anguilla</name>
    <name type="common">European freshwater eel</name>
    <name type="synonym">Muraena anguilla</name>
    <dbReference type="NCBI Taxonomy" id="7936"/>
    <lineage>
        <taxon>Eukaryota</taxon>
        <taxon>Metazoa</taxon>
        <taxon>Chordata</taxon>
        <taxon>Craniata</taxon>
        <taxon>Vertebrata</taxon>
        <taxon>Euteleostomi</taxon>
        <taxon>Actinopterygii</taxon>
        <taxon>Neopterygii</taxon>
        <taxon>Teleostei</taxon>
        <taxon>Anguilliformes</taxon>
        <taxon>Anguillidae</taxon>
        <taxon>Anguilla</taxon>
    </lineage>
</organism>
<reference evidence="1" key="2">
    <citation type="journal article" date="2015" name="Fish Shellfish Immunol.">
        <title>Early steps in the European eel (Anguilla anguilla)-Vibrio vulnificus interaction in the gills: Role of the RtxA13 toxin.</title>
        <authorList>
            <person name="Callol A."/>
            <person name="Pajuelo D."/>
            <person name="Ebbesson L."/>
            <person name="Teles M."/>
            <person name="MacKenzie S."/>
            <person name="Amaro C."/>
        </authorList>
    </citation>
    <scope>NUCLEOTIDE SEQUENCE</scope>
</reference>
<evidence type="ECO:0000313" key="1">
    <source>
        <dbReference type="EMBL" id="JAH13282.1"/>
    </source>
</evidence>
<protein>
    <submittedName>
        <fullName evidence="1">Uncharacterized protein</fullName>
    </submittedName>
</protein>
<reference evidence="1" key="1">
    <citation type="submission" date="2014-11" db="EMBL/GenBank/DDBJ databases">
        <authorList>
            <person name="Amaro Gonzalez C."/>
        </authorList>
    </citation>
    <scope>NUCLEOTIDE SEQUENCE</scope>
</reference>
<sequence length="24" mass="2680">MSLTVSWREFLGSCSITSHHLCKG</sequence>
<dbReference type="EMBL" id="GBXM01095295">
    <property type="protein sequence ID" value="JAH13282.1"/>
    <property type="molecule type" value="Transcribed_RNA"/>
</dbReference>
<accession>A0A0E9Q9V2</accession>
<name>A0A0E9Q9V2_ANGAN</name>
<proteinExistence type="predicted"/>